<comment type="caution">
    <text evidence="3">The sequence shown here is derived from an EMBL/GenBank/DDBJ whole genome shotgun (WGS) entry which is preliminary data.</text>
</comment>
<evidence type="ECO:0000256" key="2">
    <source>
        <dbReference type="ARBA" id="ARBA00023134"/>
    </source>
</evidence>
<gene>
    <name evidence="3" type="ORF">RDB_LOCUS150014</name>
</gene>
<dbReference type="InterPro" id="IPR009001">
    <property type="entry name" value="Transl_elong_EF1A/Init_IF2_C"/>
</dbReference>
<keyword evidence="2" id="KW-0342">GTP-binding</keyword>
<evidence type="ECO:0000313" key="3">
    <source>
        <dbReference type="EMBL" id="CAE6521835.1"/>
    </source>
</evidence>
<proteinExistence type="predicted"/>
<dbReference type="Gene3D" id="2.40.30.10">
    <property type="entry name" value="Translation factors"/>
    <property type="match status" value="1"/>
</dbReference>
<dbReference type="Proteomes" id="UP000663853">
    <property type="component" value="Unassembled WGS sequence"/>
</dbReference>
<sequence length="70" mass="7978">MKSTKRFKTEVHVMPGDKVELIGDLVHNGEMEKSSRFTLCESETTVGTSIVSELYKRKAGNRLMLHSFVY</sequence>
<reference evidence="3" key="1">
    <citation type="submission" date="2021-01" db="EMBL/GenBank/DDBJ databases">
        <authorList>
            <person name="Kaushik A."/>
        </authorList>
    </citation>
    <scope>NUCLEOTIDE SEQUENCE</scope>
    <source>
        <strain evidence="3">AG6-10EEA</strain>
    </source>
</reference>
<accession>A0A8H3DDL0</accession>
<evidence type="ECO:0000313" key="4">
    <source>
        <dbReference type="Proteomes" id="UP000663853"/>
    </source>
</evidence>
<evidence type="ECO:0000256" key="1">
    <source>
        <dbReference type="ARBA" id="ARBA00022741"/>
    </source>
</evidence>
<dbReference type="AlphaFoldDB" id="A0A8H3DDL0"/>
<keyword evidence="1" id="KW-0547">Nucleotide-binding</keyword>
<dbReference type="SUPFAM" id="SSF50465">
    <property type="entry name" value="EF-Tu/eEF-1alpha/eIF2-gamma C-terminal domain"/>
    <property type="match status" value="1"/>
</dbReference>
<organism evidence="3 4">
    <name type="scientific">Rhizoctonia solani</name>
    <dbReference type="NCBI Taxonomy" id="456999"/>
    <lineage>
        <taxon>Eukaryota</taxon>
        <taxon>Fungi</taxon>
        <taxon>Dikarya</taxon>
        <taxon>Basidiomycota</taxon>
        <taxon>Agaricomycotina</taxon>
        <taxon>Agaricomycetes</taxon>
        <taxon>Cantharellales</taxon>
        <taxon>Ceratobasidiaceae</taxon>
        <taxon>Rhizoctonia</taxon>
    </lineage>
</organism>
<name>A0A8H3DDL0_9AGAM</name>
<protein>
    <submittedName>
        <fullName evidence="3">Uncharacterized protein</fullName>
    </submittedName>
</protein>
<dbReference type="GO" id="GO:0005525">
    <property type="term" value="F:GTP binding"/>
    <property type="evidence" value="ECO:0007669"/>
    <property type="project" value="UniProtKB-KW"/>
</dbReference>
<dbReference type="EMBL" id="CAJMXA010003887">
    <property type="protein sequence ID" value="CAE6521835.1"/>
    <property type="molecule type" value="Genomic_DNA"/>
</dbReference>